<dbReference type="NCBIfam" id="TIGR04370">
    <property type="entry name" value="glyco_rpt_poly"/>
    <property type="match status" value="1"/>
</dbReference>
<reference evidence="2 3" key="1">
    <citation type="submission" date="2017-10" db="EMBL/GenBank/DDBJ databases">
        <title>Whole genome of Pedobacter ginsengisoli T01R-27 isolated from tomato rhizosphere.</title>
        <authorList>
            <person name="Weon H.-Y."/>
            <person name="Lee S.A."/>
            <person name="Sang M.K."/>
            <person name="Song J."/>
        </authorList>
    </citation>
    <scope>NUCLEOTIDE SEQUENCE [LARGE SCALE GENOMIC DNA]</scope>
    <source>
        <strain evidence="2 3">T01R-27</strain>
    </source>
</reference>
<keyword evidence="1" id="KW-1133">Transmembrane helix</keyword>
<dbReference type="OrthoDB" id="6870757at2"/>
<keyword evidence="1" id="KW-0472">Membrane</keyword>
<dbReference type="KEGG" id="pgs:CPT03_16740"/>
<organism evidence="2 3">
    <name type="scientific">Pedobacter ginsengisoli</name>
    <dbReference type="NCBI Taxonomy" id="363852"/>
    <lineage>
        <taxon>Bacteria</taxon>
        <taxon>Pseudomonadati</taxon>
        <taxon>Bacteroidota</taxon>
        <taxon>Sphingobacteriia</taxon>
        <taxon>Sphingobacteriales</taxon>
        <taxon>Sphingobacteriaceae</taxon>
        <taxon>Pedobacter</taxon>
    </lineage>
</organism>
<evidence type="ECO:0000256" key="1">
    <source>
        <dbReference type="SAM" id="Phobius"/>
    </source>
</evidence>
<evidence type="ECO:0008006" key="4">
    <source>
        <dbReference type="Google" id="ProtNLM"/>
    </source>
</evidence>
<feature type="transmembrane region" description="Helical" evidence="1">
    <location>
        <begin position="76"/>
        <end position="102"/>
    </location>
</feature>
<feature type="transmembrane region" description="Helical" evidence="1">
    <location>
        <begin position="146"/>
        <end position="176"/>
    </location>
</feature>
<evidence type="ECO:0000313" key="3">
    <source>
        <dbReference type="Proteomes" id="UP000223749"/>
    </source>
</evidence>
<keyword evidence="3" id="KW-1185">Reference proteome</keyword>
<evidence type="ECO:0000313" key="2">
    <source>
        <dbReference type="EMBL" id="ATP57994.1"/>
    </source>
</evidence>
<proteinExistence type="predicted"/>
<feature type="transmembrane region" description="Helical" evidence="1">
    <location>
        <begin position="114"/>
        <end position="134"/>
    </location>
</feature>
<dbReference type="AlphaFoldDB" id="A0A2D1U8X3"/>
<keyword evidence="1" id="KW-0812">Transmembrane</keyword>
<feature type="transmembrane region" description="Helical" evidence="1">
    <location>
        <begin position="35"/>
        <end position="56"/>
    </location>
</feature>
<feature type="transmembrane region" description="Helical" evidence="1">
    <location>
        <begin position="12"/>
        <end position="29"/>
    </location>
</feature>
<name>A0A2D1U8X3_9SPHI</name>
<gene>
    <name evidence="2" type="ORF">CPT03_16740</name>
</gene>
<dbReference type="EMBL" id="CP024091">
    <property type="protein sequence ID" value="ATP57994.1"/>
    <property type="molecule type" value="Genomic_DNA"/>
</dbReference>
<feature type="transmembrane region" description="Helical" evidence="1">
    <location>
        <begin position="329"/>
        <end position="345"/>
    </location>
</feature>
<protein>
    <recommendedName>
        <fullName evidence="4">Oligosaccharide repeat unit polymerase</fullName>
    </recommendedName>
</protein>
<dbReference type="RefSeq" id="WP_099439902.1">
    <property type="nucleotide sequence ID" value="NZ_CP024091.1"/>
</dbReference>
<dbReference type="Proteomes" id="UP000223749">
    <property type="component" value="Chromosome"/>
</dbReference>
<sequence>MNTKWLTNPFFIYSLGFLLVFLVYTLRWSDKYPALSANLILFLFTTFLISFFLAFILEKFKRNEFEKIDPDKNRMFIVFSIYAGYFLEFVYSGGIPIILTIINPAYSYKDFTGIPTFHVILGTYGIFYSIYLFHQYICSEEKKKAFILYLVSVIPNILVINRGAVVIILIASLFIYLMEIGKVGIKKVLTIVLSLFLLIYFFGIIGNIRYKASKEDKAYILRIGGASEEFIRSNIPPEYYWGYLYIATPIGNMQNIVNQRNEQFNPGNIPYFVGTELLPDFISKRVVSLFSLDKNRGADRAEDFYVIRILNAPTVYFRSYYLLGWFGVWSMYIYSALIMLFYSFAISKSSKYYITGWACLATIILLNIFSNMWATAGTILFWPILATLISKIKFRDLLKRAK</sequence>
<accession>A0A2D1U8X3</accession>
<feature type="transmembrane region" description="Helical" evidence="1">
    <location>
        <begin position="188"/>
        <end position="208"/>
    </location>
</feature>